<evidence type="ECO:0000313" key="3">
    <source>
        <dbReference type="Proteomes" id="UP000799778"/>
    </source>
</evidence>
<dbReference type="SUPFAM" id="SSF53335">
    <property type="entry name" value="S-adenosyl-L-methionine-dependent methyltransferases"/>
    <property type="match status" value="1"/>
</dbReference>
<dbReference type="Gene3D" id="3.40.50.150">
    <property type="entry name" value="Vaccinia Virus protein VP39"/>
    <property type="match status" value="1"/>
</dbReference>
<accession>A0A6A5XII7</accession>
<dbReference type="InterPro" id="IPR029063">
    <property type="entry name" value="SAM-dependent_MTases_sf"/>
</dbReference>
<gene>
    <name evidence="2" type="ORF">BU24DRAFT_425631</name>
</gene>
<dbReference type="Proteomes" id="UP000799778">
    <property type="component" value="Unassembled WGS sequence"/>
</dbReference>
<keyword evidence="3" id="KW-1185">Reference proteome</keyword>
<dbReference type="RefSeq" id="XP_033381407.1">
    <property type="nucleotide sequence ID" value="XM_033528783.1"/>
</dbReference>
<keyword evidence="2" id="KW-0489">Methyltransferase</keyword>
<dbReference type="CDD" id="cd02440">
    <property type="entry name" value="AdoMet_MTases"/>
    <property type="match status" value="1"/>
</dbReference>
<dbReference type="InterPro" id="IPR013216">
    <property type="entry name" value="Methyltransf_11"/>
</dbReference>
<dbReference type="EMBL" id="ML978072">
    <property type="protein sequence ID" value="KAF2013068.1"/>
    <property type="molecule type" value="Genomic_DNA"/>
</dbReference>
<proteinExistence type="predicted"/>
<evidence type="ECO:0000313" key="2">
    <source>
        <dbReference type="EMBL" id="KAF2013068.1"/>
    </source>
</evidence>
<protein>
    <submittedName>
        <fullName evidence="2">S-adenosyl-L-methionine-dependent methyltransferase</fullName>
    </submittedName>
</protein>
<keyword evidence="2" id="KW-0808">Transferase</keyword>
<sequence length="282" mass="30751">MTSFTPKQAIPRDDKLFGIIGANSTLTVAHHELAVIKGTSEYAIENGAVIHDAACGLGPVTEAISAAYPDTSIKLHATDLAPPMAGIYNMFAENKGWPSRAVIMDCEKLEFPDETFTHTFLSFGLPIIDDPIAATKEMYRTLKPGGTAITAFWLSIPHGESAGETRREVWGKDAETQVKPNERHKDPAYNPELLRQGGFTGEVFTKNVPVTLAVKDIDEFATAIWSAIGEPKGGWIQEDEDRWEEAIAAYKKVLSQKPGYKVDAHGKISLESVAQIAIVKKA</sequence>
<evidence type="ECO:0000259" key="1">
    <source>
        <dbReference type="Pfam" id="PF08241"/>
    </source>
</evidence>
<dbReference type="GeneID" id="54286180"/>
<dbReference type="GO" id="GO:0032259">
    <property type="term" value="P:methylation"/>
    <property type="evidence" value="ECO:0007669"/>
    <property type="project" value="UniProtKB-KW"/>
</dbReference>
<dbReference type="OrthoDB" id="2013972at2759"/>
<dbReference type="GO" id="GO:0008757">
    <property type="term" value="F:S-adenosylmethionine-dependent methyltransferase activity"/>
    <property type="evidence" value="ECO:0007669"/>
    <property type="project" value="InterPro"/>
</dbReference>
<organism evidence="2 3">
    <name type="scientific">Aaosphaeria arxii CBS 175.79</name>
    <dbReference type="NCBI Taxonomy" id="1450172"/>
    <lineage>
        <taxon>Eukaryota</taxon>
        <taxon>Fungi</taxon>
        <taxon>Dikarya</taxon>
        <taxon>Ascomycota</taxon>
        <taxon>Pezizomycotina</taxon>
        <taxon>Dothideomycetes</taxon>
        <taxon>Pleosporomycetidae</taxon>
        <taxon>Pleosporales</taxon>
        <taxon>Pleosporales incertae sedis</taxon>
        <taxon>Aaosphaeria</taxon>
    </lineage>
</organism>
<dbReference type="Pfam" id="PF08241">
    <property type="entry name" value="Methyltransf_11"/>
    <property type="match status" value="1"/>
</dbReference>
<name>A0A6A5XII7_9PLEO</name>
<dbReference type="AlphaFoldDB" id="A0A6A5XII7"/>
<reference evidence="2" key="1">
    <citation type="journal article" date="2020" name="Stud. Mycol.">
        <title>101 Dothideomycetes genomes: a test case for predicting lifestyles and emergence of pathogens.</title>
        <authorList>
            <person name="Haridas S."/>
            <person name="Albert R."/>
            <person name="Binder M."/>
            <person name="Bloem J."/>
            <person name="Labutti K."/>
            <person name="Salamov A."/>
            <person name="Andreopoulos B."/>
            <person name="Baker S."/>
            <person name="Barry K."/>
            <person name="Bills G."/>
            <person name="Bluhm B."/>
            <person name="Cannon C."/>
            <person name="Castanera R."/>
            <person name="Culley D."/>
            <person name="Daum C."/>
            <person name="Ezra D."/>
            <person name="Gonzalez J."/>
            <person name="Henrissat B."/>
            <person name="Kuo A."/>
            <person name="Liang C."/>
            <person name="Lipzen A."/>
            <person name="Lutzoni F."/>
            <person name="Magnuson J."/>
            <person name="Mondo S."/>
            <person name="Nolan M."/>
            <person name="Ohm R."/>
            <person name="Pangilinan J."/>
            <person name="Park H.-J."/>
            <person name="Ramirez L."/>
            <person name="Alfaro M."/>
            <person name="Sun H."/>
            <person name="Tritt A."/>
            <person name="Yoshinaga Y."/>
            <person name="Zwiers L.-H."/>
            <person name="Turgeon B."/>
            <person name="Goodwin S."/>
            <person name="Spatafora J."/>
            <person name="Crous P."/>
            <person name="Grigoriev I."/>
        </authorList>
    </citation>
    <scope>NUCLEOTIDE SEQUENCE</scope>
    <source>
        <strain evidence="2">CBS 175.79</strain>
    </source>
</reference>
<feature type="domain" description="Methyltransferase type 11" evidence="1">
    <location>
        <begin position="52"/>
        <end position="149"/>
    </location>
</feature>